<proteinExistence type="predicted"/>
<dbReference type="GO" id="GO:0003677">
    <property type="term" value="F:DNA binding"/>
    <property type="evidence" value="ECO:0007669"/>
    <property type="project" value="UniProtKB-KW"/>
</dbReference>
<evidence type="ECO:0000256" key="1">
    <source>
        <dbReference type="ARBA" id="ARBA00023125"/>
    </source>
</evidence>
<dbReference type="CDD" id="cd00093">
    <property type="entry name" value="HTH_XRE"/>
    <property type="match status" value="1"/>
</dbReference>
<dbReference type="AlphaFoldDB" id="A0A645ATL2"/>
<evidence type="ECO:0000259" key="2">
    <source>
        <dbReference type="PROSITE" id="PS50943"/>
    </source>
</evidence>
<dbReference type="Pfam" id="PF01381">
    <property type="entry name" value="HTH_3"/>
    <property type="match status" value="1"/>
</dbReference>
<dbReference type="InterPro" id="IPR001387">
    <property type="entry name" value="Cro/C1-type_HTH"/>
</dbReference>
<dbReference type="PANTHER" id="PTHR46558:SF11">
    <property type="entry name" value="HTH-TYPE TRANSCRIPTIONAL REGULATOR XRE"/>
    <property type="match status" value="1"/>
</dbReference>
<organism evidence="3">
    <name type="scientific">bioreactor metagenome</name>
    <dbReference type="NCBI Taxonomy" id="1076179"/>
    <lineage>
        <taxon>unclassified sequences</taxon>
        <taxon>metagenomes</taxon>
        <taxon>ecological metagenomes</taxon>
    </lineage>
</organism>
<dbReference type="SUPFAM" id="SSF47413">
    <property type="entry name" value="lambda repressor-like DNA-binding domains"/>
    <property type="match status" value="1"/>
</dbReference>
<evidence type="ECO:0000313" key="3">
    <source>
        <dbReference type="EMBL" id="MPM56615.1"/>
    </source>
</evidence>
<dbReference type="PANTHER" id="PTHR46558">
    <property type="entry name" value="TRACRIPTIONAL REGULATORY PROTEIN-RELATED-RELATED"/>
    <property type="match status" value="1"/>
</dbReference>
<comment type="caution">
    <text evidence="3">The sequence shown here is derived from an EMBL/GenBank/DDBJ whole genome shotgun (WGS) entry which is preliminary data.</text>
</comment>
<dbReference type="InterPro" id="IPR010982">
    <property type="entry name" value="Lambda_DNA-bd_dom_sf"/>
</dbReference>
<dbReference type="Gene3D" id="1.10.260.40">
    <property type="entry name" value="lambda repressor-like DNA-binding domains"/>
    <property type="match status" value="1"/>
</dbReference>
<gene>
    <name evidence="3" type="ORF">SDC9_103424</name>
</gene>
<accession>A0A645ATL2</accession>
<dbReference type="PROSITE" id="PS50943">
    <property type="entry name" value="HTH_CROC1"/>
    <property type="match status" value="1"/>
</dbReference>
<dbReference type="SMART" id="SM00530">
    <property type="entry name" value="HTH_XRE"/>
    <property type="match status" value="1"/>
</dbReference>
<keyword evidence="1" id="KW-0238">DNA-binding</keyword>
<reference evidence="3" key="1">
    <citation type="submission" date="2019-08" db="EMBL/GenBank/DDBJ databases">
        <authorList>
            <person name="Kucharzyk K."/>
            <person name="Murdoch R.W."/>
            <person name="Higgins S."/>
            <person name="Loffler F."/>
        </authorList>
    </citation>
    <scope>NUCLEOTIDE SEQUENCE</scope>
</reference>
<sequence length="105" mass="12290">MIGERLINLRKDRGLTQKELSEKLFINYRTYSGYERNEFEASDDFKIQIAGFYNVSVDYLLGLVDNTRPIKSGDEYIRLPKALSDNGRKELETFISFLLNKEKTK</sequence>
<dbReference type="EMBL" id="VSSQ01015843">
    <property type="protein sequence ID" value="MPM56615.1"/>
    <property type="molecule type" value="Genomic_DNA"/>
</dbReference>
<name>A0A645ATL2_9ZZZZ</name>
<protein>
    <recommendedName>
        <fullName evidence="2">HTH cro/C1-type domain-containing protein</fullName>
    </recommendedName>
</protein>
<feature type="domain" description="HTH cro/C1-type" evidence="2">
    <location>
        <begin position="6"/>
        <end position="60"/>
    </location>
</feature>